<evidence type="ECO:0000313" key="5">
    <source>
        <dbReference type="Proteomes" id="UP000663828"/>
    </source>
</evidence>
<dbReference type="Gene3D" id="1.10.510.10">
    <property type="entry name" value="Transferase(Phosphotransferase) domain 1"/>
    <property type="match status" value="1"/>
</dbReference>
<dbReference type="GO" id="GO:0005524">
    <property type="term" value="F:ATP binding"/>
    <property type="evidence" value="ECO:0007669"/>
    <property type="project" value="UniProtKB-KW"/>
</dbReference>
<organism evidence="4 5">
    <name type="scientific">Adineta ricciae</name>
    <name type="common">Rotifer</name>
    <dbReference type="NCBI Taxonomy" id="249248"/>
    <lineage>
        <taxon>Eukaryota</taxon>
        <taxon>Metazoa</taxon>
        <taxon>Spiralia</taxon>
        <taxon>Gnathifera</taxon>
        <taxon>Rotifera</taxon>
        <taxon>Eurotatoria</taxon>
        <taxon>Bdelloidea</taxon>
        <taxon>Adinetida</taxon>
        <taxon>Adinetidae</taxon>
        <taxon>Adineta</taxon>
    </lineage>
</organism>
<dbReference type="PROSITE" id="PS00108">
    <property type="entry name" value="PROTEIN_KINASE_ST"/>
    <property type="match status" value="1"/>
</dbReference>
<dbReference type="EMBL" id="CAJNOR010000351">
    <property type="protein sequence ID" value="CAF0888199.1"/>
    <property type="molecule type" value="Genomic_DNA"/>
</dbReference>
<evidence type="ECO:0000256" key="1">
    <source>
        <dbReference type="ARBA" id="ARBA00022741"/>
    </source>
</evidence>
<keyword evidence="1" id="KW-0547">Nucleotide-binding</keyword>
<comment type="caution">
    <text evidence="4">The sequence shown here is derived from an EMBL/GenBank/DDBJ whole genome shotgun (WGS) entry which is preliminary data.</text>
</comment>
<dbReference type="InterPro" id="IPR008271">
    <property type="entry name" value="Ser/Thr_kinase_AS"/>
</dbReference>
<dbReference type="PANTHER" id="PTHR24418">
    <property type="entry name" value="TYROSINE-PROTEIN KINASE"/>
    <property type="match status" value="1"/>
</dbReference>
<evidence type="ECO:0000256" key="2">
    <source>
        <dbReference type="ARBA" id="ARBA00022840"/>
    </source>
</evidence>
<dbReference type="AlphaFoldDB" id="A0A813YQH1"/>
<evidence type="ECO:0000313" key="4">
    <source>
        <dbReference type="EMBL" id="CAF0888199.1"/>
    </source>
</evidence>
<name>A0A813YQH1_ADIRI</name>
<keyword evidence="2" id="KW-0067">ATP-binding</keyword>
<protein>
    <recommendedName>
        <fullName evidence="3">Protein kinase domain-containing protein</fullName>
    </recommendedName>
</protein>
<dbReference type="InterPro" id="IPR014729">
    <property type="entry name" value="Rossmann-like_a/b/a_fold"/>
</dbReference>
<dbReference type="InterPro" id="IPR001245">
    <property type="entry name" value="Ser-Thr/Tyr_kinase_cat_dom"/>
</dbReference>
<dbReference type="InterPro" id="IPR011009">
    <property type="entry name" value="Kinase-like_dom_sf"/>
</dbReference>
<dbReference type="GO" id="GO:0004672">
    <property type="term" value="F:protein kinase activity"/>
    <property type="evidence" value="ECO:0007669"/>
    <property type="project" value="InterPro"/>
</dbReference>
<dbReference type="SMART" id="SM00220">
    <property type="entry name" value="S_TKc"/>
    <property type="match status" value="1"/>
</dbReference>
<gene>
    <name evidence="4" type="ORF">XAT740_LOCUS7366</name>
</gene>
<proteinExistence type="predicted"/>
<accession>A0A813YQH1</accession>
<dbReference type="InterPro" id="IPR050198">
    <property type="entry name" value="Non-receptor_tyrosine_kinases"/>
</dbReference>
<dbReference type="InterPro" id="IPR000719">
    <property type="entry name" value="Prot_kinase_dom"/>
</dbReference>
<feature type="domain" description="Protein kinase" evidence="3">
    <location>
        <begin position="240"/>
        <end position="492"/>
    </location>
</feature>
<evidence type="ECO:0000259" key="3">
    <source>
        <dbReference type="PROSITE" id="PS50011"/>
    </source>
</evidence>
<dbReference type="InterPro" id="IPR004821">
    <property type="entry name" value="Cyt_trans-like"/>
</dbReference>
<dbReference type="Pfam" id="PF01467">
    <property type="entry name" value="CTP_transf_like"/>
    <property type="match status" value="1"/>
</dbReference>
<dbReference type="Proteomes" id="UP000663828">
    <property type="component" value="Unassembled WGS sequence"/>
</dbReference>
<dbReference type="Pfam" id="PF07714">
    <property type="entry name" value="PK_Tyr_Ser-Thr"/>
    <property type="match status" value="1"/>
</dbReference>
<dbReference type="Gene3D" id="3.30.200.20">
    <property type="entry name" value="Phosphorylase Kinase, domain 1"/>
    <property type="match status" value="1"/>
</dbReference>
<dbReference type="SUPFAM" id="SSF52374">
    <property type="entry name" value="Nucleotidylyl transferase"/>
    <property type="match status" value="1"/>
</dbReference>
<sequence length="495" mass="57390">MIDTDKLLLPLSDAKKNIVLLLNGCFNPIHNNHIRLLEVAREHLNTLDTYHIVGGYVSPTHDAAIQRKISTIHATWQNRLEMCRLAVRDSSWIMVDGWLVSQERNIGAQQSKQHLKDFLCKSYPSIEVVSVCGGDALPKLKVTFKKELVICVNNRPIEDFDFDEWFHSPAIEQFHHNIILIHDNQCSKYISSTNIRRRISENRFDLLIDDLHPSVLDYHREQEITYRSADETVLWSELGGNDGVVLGQGRCATVYQKEYKHRHVAVKVIRERRQFVNELKVLTLLANETSYHVNLIEIYGIGDQFCVMEKCDIDLLSYIEKNRMVKSQTITTIFPNSQWLSFIKQMLTGFVHLISLGILHRDIKTDNILLSNMIVKISDFSVSVNLSSMTKMPVRGSMRHYPPESINDKQIYTEKSDVFMFGCLLYEIVHGGQRVWHEVDTSEVVKRRLNGEKPLFSVQCEPWYLDAVTHDCWAFNSDQRPTFEQLLQNTFIRNN</sequence>
<dbReference type="SUPFAM" id="SSF56112">
    <property type="entry name" value="Protein kinase-like (PK-like)"/>
    <property type="match status" value="1"/>
</dbReference>
<dbReference type="PROSITE" id="PS50011">
    <property type="entry name" value="PROTEIN_KINASE_DOM"/>
    <property type="match status" value="1"/>
</dbReference>
<dbReference type="Gene3D" id="3.40.50.620">
    <property type="entry name" value="HUPs"/>
    <property type="match status" value="1"/>
</dbReference>
<keyword evidence="5" id="KW-1185">Reference proteome</keyword>
<reference evidence="4" key="1">
    <citation type="submission" date="2021-02" db="EMBL/GenBank/DDBJ databases">
        <authorList>
            <person name="Nowell W R."/>
        </authorList>
    </citation>
    <scope>NUCLEOTIDE SEQUENCE</scope>
</reference>